<dbReference type="InterPro" id="IPR014255">
    <property type="entry name" value="Spore_coat_CotS"/>
</dbReference>
<dbReference type="SUPFAM" id="SSF56112">
    <property type="entry name" value="Protein kinase-like (PK-like)"/>
    <property type="match status" value="1"/>
</dbReference>
<dbReference type="PANTHER" id="PTHR39179">
    <property type="entry name" value="SPORE COAT PROTEIN I"/>
    <property type="match status" value="1"/>
</dbReference>
<dbReference type="Pfam" id="PF01636">
    <property type="entry name" value="APH"/>
    <property type="match status" value="1"/>
</dbReference>
<dbReference type="InterPro" id="IPR047175">
    <property type="entry name" value="CotS-like"/>
</dbReference>
<accession>A0ABS2FIE5</accession>
<dbReference type="RefSeq" id="WP_204572447.1">
    <property type="nucleotide sequence ID" value="NZ_JACJLL010000080.1"/>
</dbReference>
<gene>
    <name evidence="2" type="ORF">H6A19_12070</name>
</gene>
<proteinExistence type="predicted"/>
<protein>
    <submittedName>
        <fullName evidence="2">CotS family spore coat protein</fullName>
    </submittedName>
</protein>
<dbReference type="PANTHER" id="PTHR39179:SF1">
    <property type="entry name" value="SPORE COAT PROTEIN I"/>
    <property type="match status" value="1"/>
</dbReference>
<dbReference type="EMBL" id="JACJLL010000080">
    <property type="protein sequence ID" value="MBM6820062.1"/>
    <property type="molecule type" value="Genomic_DNA"/>
</dbReference>
<organism evidence="2 3">
    <name type="scientific">Clostridium saudiense</name>
    <dbReference type="NCBI Taxonomy" id="1414720"/>
    <lineage>
        <taxon>Bacteria</taxon>
        <taxon>Bacillati</taxon>
        <taxon>Bacillota</taxon>
        <taxon>Clostridia</taxon>
        <taxon>Eubacteriales</taxon>
        <taxon>Clostridiaceae</taxon>
        <taxon>Clostridium</taxon>
    </lineage>
</organism>
<reference evidence="2 3" key="1">
    <citation type="journal article" date="2021" name="Sci. Rep.">
        <title>The distribution of antibiotic resistance genes in chicken gut microbiota commensals.</title>
        <authorList>
            <person name="Juricova H."/>
            <person name="Matiasovicova J."/>
            <person name="Kubasova T."/>
            <person name="Cejkova D."/>
            <person name="Rychlik I."/>
        </authorList>
    </citation>
    <scope>NUCLEOTIDE SEQUENCE [LARGE SCALE GENOMIC DNA]</scope>
    <source>
        <strain evidence="2 3">An435</strain>
    </source>
</reference>
<keyword evidence="3" id="KW-1185">Reference proteome</keyword>
<evidence type="ECO:0000313" key="3">
    <source>
        <dbReference type="Proteomes" id="UP000767334"/>
    </source>
</evidence>
<dbReference type="Proteomes" id="UP000767334">
    <property type="component" value="Unassembled WGS sequence"/>
</dbReference>
<evidence type="ECO:0000259" key="1">
    <source>
        <dbReference type="Pfam" id="PF01636"/>
    </source>
</evidence>
<name>A0ABS2FIE5_9CLOT</name>
<evidence type="ECO:0000313" key="2">
    <source>
        <dbReference type="EMBL" id="MBM6820062.1"/>
    </source>
</evidence>
<comment type="caution">
    <text evidence="2">The sequence shown here is derived from an EMBL/GenBank/DDBJ whole genome shotgun (WGS) entry which is preliminary data.</text>
</comment>
<sequence length="348" mass="41022">MSNDNKLIDIDNIKKYILPKFFLKDADITMVKFKDTEKQRAVFKVTSNNKNYCLKKVYYDEENLLFVYSAMEWLYRNNVMVPKLLPSIDNNRFIYYEDMLFILNPWVEGEKCNFDSITDIRLSIKTLAKLHKCSKNFKPIPGSTNRVGLENYYLSINKHFNDILETANLASTYKDKFSKLYLNNLDSNLSLAKLSLEIASSIDDSNLNISLCHGDYVNKNILINNNDVWIIDFDKCKKDYCAHDLAYFLRRLLKRSTTNWNPALTVDIINTYLKVNNLTDSDLKYILAYLAFPQKFWKISRDYYKNINKCNKNSFIALFTKGLDRSADQLDYINNMIEIFETYYNIKF</sequence>
<keyword evidence="2" id="KW-0946">Virion</keyword>
<dbReference type="Gene3D" id="3.30.200.20">
    <property type="entry name" value="Phosphorylase Kinase, domain 1"/>
    <property type="match status" value="1"/>
</dbReference>
<dbReference type="Gene3D" id="3.90.1200.10">
    <property type="match status" value="1"/>
</dbReference>
<dbReference type="InterPro" id="IPR002575">
    <property type="entry name" value="Aminoglycoside_PTrfase"/>
</dbReference>
<keyword evidence="2" id="KW-0167">Capsid protein</keyword>
<dbReference type="InterPro" id="IPR011009">
    <property type="entry name" value="Kinase-like_dom_sf"/>
</dbReference>
<feature type="domain" description="Aminoglycoside phosphotransferase" evidence="1">
    <location>
        <begin position="40"/>
        <end position="263"/>
    </location>
</feature>
<dbReference type="NCBIfam" id="TIGR02906">
    <property type="entry name" value="spore_CotS"/>
    <property type="match status" value="1"/>
</dbReference>